<organism evidence="1 2">
    <name type="scientific">Aeribacillus pallidus</name>
    <dbReference type="NCBI Taxonomy" id="33936"/>
    <lineage>
        <taxon>Bacteria</taxon>
        <taxon>Bacillati</taxon>
        <taxon>Bacillota</taxon>
        <taxon>Bacilli</taxon>
        <taxon>Bacillales</taxon>
        <taxon>Bacillaceae</taxon>
        <taxon>Aeribacillus</taxon>
    </lineage>
</organism>
<protein>
    <recommendedName>
        <fullName evidence="3">Preprotein translocase subunit SecA</fullName>
    </recommendedName>
</protein>
<dbReference type="Proteomes" id="UP000076476">
    <property type="component" value="Unassembled WGS sequence"/>
</dbReference>
<dbReference type="STRING" id="33936.AZI98_13470"/>
<name>A0A165WYR3_9BACI</name>
<comment type="caution">
    <text evidence="1">The sequence shown here is derived from an EMBL/GenBank/DDBJ whole genome shotgun (WGS) entry which is preliminary data.</text>
</comment>
<keyword evidence="2" id="KW-1185">Reference proteome</keyword>
<evidence type="ECO:0000313" key="2">
    <source>
        <dbReference type="Proteomes" id="UP000076476"/>
    </source>
</evidence>
<proteinExistence type="predicted"/>
<evidence type="ECO:0000313" key="1">
    <source>
        <dbReference type="EMBL" id="KZN95449.1"/>
    </source>
</evidence>
<accession>A0A165WYR3</accession>
<dbReference type="SUPFAM" id="SSF103642">
    <property type="entry name" value="Sec-C motif"/>
    <property type="match status" value="1"/>
</dbReference>
<reference evidence="1 2" key="1">
    <citation type="submission" date="2016-04" db="EMBL/GenBank/DDBJ databases">
        <title>Draft genome sequence of Aeribacillus pallidus 8m3 from petroleum reservoir.</title>
        <authorList>
            <person name="Poltaraus A.B."/>
            <person name="Nazina T.N."/>
            <person name="Tourova T.P."/>
            <person name="Malakho S.M."/>
            <person name="Korshunova A.V."/>
            <person name="Sokolova D.S."/>
        </authorList>
    </citation>
    <scope>NUCLEOTIDE SEQUENCE [LARGE SCALE GENOMIC DNA]</scope>
    <source>
        <strain evidence="1 2">8m3</strain>
    </source>
</reference>
<sequence length="87" mass="9974">MAKLGRNDQCHCGSGKKCKNCCSGFLNYQASSNDMNNLFKINIHLINLKYGFTPVFKYEQYIKVLIAPFNSNIPQFGQDYFYSFPSV</sequence>
<dbReference type="EMBL" id="LWBR01000048">
    <property type="protein sequence ID" value="KZN95449.1"/>
    <property type="molecule type" value="Genomic_DNA"/>
</dbReference>
<dbReference type="AlphaFoldDB" id="A0A165WYR3"/>
<gene>
    <name evidence="1" type="ORF">AZI98_13470</name>
</gene>
<dbReference type="Gene3D" id="3.10.450.50">
    <property type="match status" value="1"/>
</dbReference>
<evidence type="ECO:0008006" key="3">
    <source>
        <dbReference type="Google" id="ProtNLM"/>
    </source>
</evidence>